<dbReference type="AlphaFoldDB" id="A0A8I0T968"/>
<feature type="compositionally biased region" description="Polar residues" evidence="1">
    <location>
        <begin position="130"/>
        <end position="139"/>
    </location>
</feature>
<dbReference type="InterPro" id="IPR036390">
    <property type="entry name" value="WH_DNA-bd_sf"/>
</dbReference>
<name>A0A8I0T968_BRUAN</name>
<dbReference type="SUPFAM" id="SSF46785">
    <property type="entry name" value="Winged helix' DNA-binding domain"/>
    <property type="match status" value="1"/>
</dbReference>
<evidence type="ECO:0008006" key="4">
    <source>
        <dbReference type="Google" id="ProtNLM"/>
    </source>
</evidence>
<feature type="region of interest" description="Disordered" evidence="1">
    <location>
        <begin position="120"/>
        <end position="179"/>
    </location>
</feature>
<reference evidence="2" key="2">
    <citation type="submission" date="2020-10" db="EMBL/GenBank/DDBJ databases">
        <title>Enrichment of novel Verrucomicrobia, Bacteroidetes and Krumholzibacteria in an oxygen-limited, methane- and iron-fed bioreactor inoculated with Bothnian Sea sediments.</title>
        <authorList>
            <person name="Martins P.D."/>
            <person name="de Jong A."/>
            <person name="Lenstra W.K."/>
            <person name="van Helmond N.A.G.M."/>
            <person name="Slomp C.P."/>
            <person name="Jetten M.S.M."/>
            <person name="Welte C.U."/>
            <person name="Rasigraf O."/>
        </authorList>
    </citation>
    <scope>NUCLEOTIDE SEQUENCE</scope>
    <source>
        <strain evidence="2">MAG47</strain>
    </source>
</reference>
<evidence type="ECO:0000256" key="1">
    <source>
        <dbReference type="SAM" id="MobiDB-lite"/>
    </source>
</evidence>
<evidence type="ECO:0000313" key="2">
    <source>
        <dbReference type="EMBL" id="MBE0559921.1"/>
    </source>
</evidence>
<proteinExistence type="predicted"/>
<protein>
    <recommendedName>
        <fullName evidence="4">Helix-turn-helix domain-containing protein</fullName>
    </recommendedName>
</protein>
<reference evidence="2" key="1">
    <citation type="submission" date="2020-09" db="EMBL/GenBank/DDBJ databases">
        <authorList>
            <person name="Dalcin Martins P."/>
        </authorList>
    </citation>
    <scope>NUCLEOTIDE SEQUENCE</scope>
    <source>
        <strain evidence="2">MAG47</strain>
    </source>
</reference>
<comment type="caution">
    <text evidence="2">The sequence shown here is derived from an EMBL/GenBank/DDBJ whole genome shotgun (WGS) entry which is preliminary data.</text>
</comment>
<dbReference type="InterPro" id="IPR036388">
    <property type="entry name" value="WH-like_DNA-bd_sf"/>
</dbReference>
<evidence type="ECO:0000313" key="3">
    <source>
        <dbReference type="Proteomes" id="UP000642265"/>
    </source>
</evidence>
<feature type="compositionally biased region" description="Basic and acidic residues" evidence="1">
    <location>
        <begin position="140"/>
        <end position="150"/>
    </location>
</feature>
<dbReference type="Proteomes" id="UP000642265">
    <property type="component" value="Unassembled WGS sequence"/>
</dbReference>
<dbReference type="EMBL" id="JACZKO010000011">
    <property type="protein sequence ID" value="MBE0559921.1"/>
    <property type="molecule type" value="Genomic_DNA"/>
</dbReference>
<organism evidence="2 3">
    <name type="scientific">Brucella anthropi</name>
    <name type="common">Ochrobactrum anthropi</name>
    <dbReference type="NCBI Taxonomy" id="529"/>
    <lineage>
        <taxon>Bacteria</taxon>
        <taxon>Pseudomonadati</taxon>
        <taxon>Pseudomonadota</taxon>
        <taxon>Alphaproteobacteria</taxon>
        <taxon>Hyphomicrobiales</taxon>
        <taxon>Brucellaceae</taxon>
        <taxon>Brucella/Ochrobactrum group</taxon>
        <taxon>Brucella</taxon>
    </lineage>
</organism>
<accession>A0A8I0T968</accession>
<dbReference type="Gene3D" id="1.10.10.10">
    <property type="entry name" value="Winged helix-like DNA-binding domain superfamily/Winged helix DNA-binding domain"/>
    <property type="match status" value="1"/>
</dbReference>
<sequence length="234" mass="26263">MASNYKRKGKAKFIMIDGYVKRSLAWKDLTPIERNAYLEVKWRYDGLNNGRIGLGVRELAEELNMGNDTASRSLKALVAHGFIVNTKASAFNVKNRAVAEWRLTEYKCDVTGELPTKEFMRWEPKKKTQSHPSDTQSHASDCDHKKEGQKGPHSRTHRTVKPVSDISQSHPSDTYRYTIGEGTDEQRGLVSQHFIASLKRQGWVKPEDFPANQKAGEAEGVGTNIFLAAKGGTQ</sequence>
<gene>
    <name evidence="2" type="ORF">IH622_03685</name>
</gene>